<dbReference type="Gene3D" id="3.10.560.10">
    <property type="entry name" value="Outer membrane lipoprotein wza domain like"/>
    <property type="match status" value="2"/>
</dbReference>
<keyword evidence="9" id="KW-0406">Ion transport</keyword>
<comment type="caution">
    <text evidence="17">The sequence shown here is derived from an EMBL/GenBank/DDBJ whole genome shotgun (WGS) entry which is preliminary data.</text>
</comment>
<comment type="similarity">
    <text evidence="2">Belongs to the BexD/CtrA/VexA family.</text>
</comment>
<dbReference type="InterPro" id="IPR054765">
    <property type="entry name" value="SLBB_dom"/>
</dbReference>
<evidence type="ECO:0000256" key="9">
    <source>
        <dbReference type="ARBA" id="ARBA00023065"/>
    </source>
</evidence>
<evidence type="ECO:0000256" key="13">
    <source>
        <dbReference type="ARBA" id="ARBA00023237"/>
    </source>
</evidence>
<dbReference type="GO" id="GO:0015288">
    <property type="term" value="F:porin activity"/>
    <property type="evidence" value="ECO:0007669"/>
    <property type="project" value="UniProtKB-KW"/>
</dbReference>
<gene>
    <name evidence="17" type="ORF">DI623_15950</name>
</gene>
<keyword evidence="8" id="KW-0625">Polysaccharide transport</keyword>
<evidence type="ECO:0000313" key="17">
    <source>
        <dbReference type="EMBL" id="PZO86757.1"/>
    </source>
</evidence>
<keyword evidence="5" id="KW-0762">Sugar transport</keyword>
<dbReference type="InterPro" id="IPR003715">
    <property type="entry name" value="Poly_export_N"/>
</dbReference>
<organism evidence="17 18">
    <name type="scientific">Sphingomonas sanxanigenens</name>
    <dbReference type="NCBI Taxonomy" id="397260"/>
    <lineage>
        <taxon>Bacteria</taxon>
        <taxon>Pseudomonadati</taxon>
        <taxon>Pseudomonadota</taxon>
        <taxon>Alphaproteobacteria</taxon>
        <taxon>Sphingomonadales</taxon>
        <taxon>Sphingomonadaceae</taxon>
        <taxon>Sphingomonas</taxon>
    </lineage>
</organism>
<keyword evidence="13" id="KW-0998">Cell outer membrane</keyword>
<name>A0A2W5A086_9SPHN</name>
<dbReference type="PANTHER" id="PTHR33619:SF3">
    <property type="entry name" value="POLYSACCHARIDE EXPORT PROTEIN GFCE-RELATED"/>
    <property type="match status" value="1"/>
</dbReference>
<evidence type="ECO:0000256" key="3">
    <source>
        <dbReference type="ARBA" id="ARBA00022448"/>
    </source>
</evidence>
<keyword evidence="14" id="KW-0449">Lipoprotein</keyword>
<accession>A0A2W5A086</accession>
<keyword evidence="7" id="KW-0732">Signal</keyword>
<feature type="domain" description="SLBB" evidence="16">
    <location>
        <begin position="192"/>
        <end position="288"/>
    </location>
</feature>
<dbReference type="GO" id="GO:0006811">
    <property type="term" value="P:monoatomic ion transport"/>
    <property type="evidence" value="ECO:0007669"/>
    <property type="project" value="UniProtKB-KW"/>
</dbReference>
<evidence type="ECO:0000256" key="7">
    <source>
        <dbReference type="ARBA" id="ARBA00022729"/>
    </source>
</evidence>
<dbReference type="Proteomes" id="UP000249066">
    <property type="component" value="Unassembled WGS sequence"/>
</dbReference>
<dbReference type="Pfam" id="PF22461">
    <property type="entry name" value="SLBB_2"/>
    <property type="match status" value="2"/>
</dbReference>
<keyword evidence="10" id="KW-0626">Porin</keyword>
<evidence type="ECO:0000256" key="14">
    <source>
        <dbReference type="ARBA" id="ARBA00023288"/>
    </source>
</evidence>
<evidence type="ECO:0000256" key="12">
    <source>
        <dbReference type="ARBA" id="ARBA00023139"/>
    </source>
</evidence>
<protein>
    <submittedName>
        <fullName evidence="17">Capsular biosynthesis protein</fullName>
    </submittedName>
</protein>
<dbReference type="GO" id="GO:0015159">
    <property type="term" value="F:polysaccharide transmembrane transporter activity"/>
    <property type="evidence" value="ECO:0007669"/>
    <property type="project" value="InterPro"/>
</dbReference>
<evidence type="ECO:0000256" key="10">
    <source>
        <dbReference type="ARBA" id="ARBA00023114"/>
    </source>
</evidence>
<evidence type="ECO:0000256" key="1">
    <source>
        <dbReference type="ARBA" id="ARBA00004571"/>
    </source>
</evidence>
<evidence type="ECO:0000259" key="15">
    <source>
        <dbReference type="Pfam" id="PF02563"/>
    </source>
</evidence>
<evidence type="ECO:0000313" key="18">
    <source>
        <dbReference type="Proteomes" id="UP000249066"/>
    </source>
</evidence>
<comment type="subcellular location">
    <subcellularLocation>
        <location evidence="1">Cell outer membrane</location>
        <topology evidence="1">Multi-pass membrane protein</topology>
    </subcellularLocation>
</comment>
<evidence type="ECO:0000259" key="16">
    <source>
        <dbReference type="Pfam" id="PF22461"/>
    </source>
</evidence>
<keyword evidence="6" id="KW-0812">Transmembrane</keyword>
<evidence type="ECO:0000256" key="2">
    <source>
        <dbReference type="ARBA" id="ARBA00009450"/>
    </source>
</evidence>
<evidence type="ECO:0000256" key="5">
    <source>
        <dbReference type="ARBA" id="ARBA00022597"/>
    </source>
</evidence>
<dbReference type="InterPro" id="IPR049712">
    <property type="entry name" value="Poly_export"/>
</dbReference>
<proteinExistence type="inferred from homology"/>
<reference evidence="17 18" key="1">
    <citation type="submission" date="2017-08" db="EMBL/GenBank/DDBJ databases">
        <title>Infants hospitalized years apart are colonized by the same room-sourced microbial strains.</title>
        <authorList>
            <person name="Brooks B."/>
            <person name="Olm M.R."/>
            <person name="Firek B.A."/>
            <person name="Baker R."/>
            <person name="Thomas B.C."/>
            <person name="Morowitz M.J."/>
            <person name="Banfield J.F."/>
        </authorList>
    </citation>
    <scope>NUCLEOTIDE SEQUENCE [LARGE SCALE GENOMIC DNA]</scope>
    <source>
        <strain evidence="17">S2_018_000_R2_101</strain>
    </source>
</reference>
<keyword evidence="12" id="KW-0564">Palmitate</keyword>
<evidence type="ECO:0000256" key="11">
    <source>
        <dbReference type="ARBA" id="ARBA00023136"/>
    </source>
</evidence>
<evidence type="ECO:0000256" key="6">
    <source>
        <dbReference type="ARBA" id="ARBA00022692"/>
    </source>
</evidence>
<dbReference type="EMBL" id="QFNN01000174">
    <property type="protein sequence ID" value="PZO86757.1"/>
    <property type="molecule type" value="Genomic_DNA"/>
</dbReference>
<dbReference type="Gene3D" id="3.30.1950.10">
    <property type="entry name" value="wza like domain"/>
    <property type="match status" value="1"/>
</dbReference>
<feature type="domain" description="SLBB" evidence="16">
    <location>
        <begin position="108"/>
        <end position="183"/>
    </location>
</feature>
<keyword evidence="3" id="KW-0813">Transport</keyword>
<dbReference type="PANTHER" id="PTHR33619">
    <property type="entry name" value="POLYSACCHARIDE EXPORT PROTEIN GFCE-RELATED"/>
    <property type="match status" value="1"/>
</dbReference>
<sequence length="317" mass="33774">MGEGKPIGSVIGKGDVLDVAIWEAPPAALFGTAGGSAQLTSSSSTARGTSLPEQMVDSDGQIAIPFVGRVQAAERTPQEIAQDITRRLAGKAHQPQAIVRLVRNAAANVTVVGDVARSERIPLTARGERVLDVLAAAGGPRQPVNKMTIQITRNAKVSSLPLETVIHDPRQNVRLQPDDVMTVLFQPFSFTALGAVGKNEELPFEATGLTLAQALGRISGLQDSRADVKGAFIFRLEDPNALPPEVRTTARLTPDGKVPVIYRINMKDPSTFFIAQSFPIRDKDILYVSNAPLADIQKFLSLIFSTVLPAATAAAIL</sequence>
<keyword evidence="11" id="KW-0472">Membrane</keyword>
<evidence type="ECO:0000256" key="8">
    <source>
        <dbReference type="ARBA" id="ARBA00023047"/>
    </source>
</evidence>
<keyword evidence="4" id="KW-1134">Transmembrane beta strand</keyword>
<feature type="domain" description="Polysaccharide export protein N-terminal" evidence="15">
    <location>
        <begin position="10"/>
        <end position="101"/>
    </location>
</feature>
<dbReference type="GO" id="GO:0046930">
    <property type="term" value="C:pore complex"/>
    <property type="evidence" value="ECO:0007669"/>
    <property type="project" value="UniProtKB-KW"/>
</dbReference>
<dbReference type="GO" id="GO:0009279">
    <property type="term" value="C:cell outer membrane"/>
    <property type="evidence" value="ECO:0007669"/>
    <property type="project" value="UniProtKB-SubCell"/>
</dbReference>
<evidence type="ECO:0000256" key="4">
    <source>
        <dbReference type="ARBA" id="ARBA00022452"/>
    </source>
</evidence>
<dbReference type="AlphaFoldDB" id="A0A2W5A086"/>
<dbReference type="Pfam" id="PF02563">
    <property type="entry name" value="Poly_export"/>
    <property type="match status" value="1"/>
</dbReference>